<proteinExistence type="predicted"/>
<evidence type="ECO:0000256" key="1">
    <source>
        <dbReference type="SAM" id="Phobius"/>
    </source>
</evidence>
<evidence type="ECO:0000313" key="3">
    <source>
        <dbReference type="Proteomes" id="UP000250321"/>
    </source>
</evidence>
<keyword evidence="1" id="KW-0472">Membrane</keyword>
<sequence>MVLTPDLVAGALIDSPQAMADLVHENKRVAVFSWITGLFFASHVLGNVLIINAIQEGHGGSIDAVYVQF</sequence>
<dbReference type="OrthoDB" id="419616at2759"/>
<accession>A0A314U9I9</accession>
<dbReference type="Proteomes" id="UP000250321">
    <property type="component" value="Unassembled WGS sequence"/>
</dbReference>
<reference evidence="2 3" key="1">
    <citation type="submission" date="2018-02" db="EMBL/GenBank/DDBJ databases">
        <title>Draft genome of wild Prunus yedoensis var. nudiflora.</title>
        <authorList>
            <person name="Baek S."/>
            <person name="Kim J.-H."/>
            <person name="Choi K."/>
            <person name="Kim G.-B."/>
            <person name="Cho A."/>
            <person name="Jang H."/>
            <person name="Shin C.-H."/>
            <person name="Yu H.-J."/>
            <person name="Mun J.-H."/>
        </authorList>
    </citation>
    <scope>NUCLEOTIDE SEQUENCE [LARGE SCALE GENOMIC DNA]</scope>
    <source>
        <strain evidence="3">cv. Jeju island</strain>
        <tissue evidence="2">Leaf</tissue>
    </source>
</reference>
<protein>
    <submittedName>
        <fullName evidence="2">Uncharacterized protein</fullName>
    </submittedName>
</protein>
<evidence type="ECO:0000313" key="2">
    <source>
        <dbReference type="EMBL" id="PQM34003.1"/>
    </source>
</evidence>
<dbReference type="AlphaFoldDB" id="A0A314U9I9"/>
<comment type="caution">
    <text evidence="2">The sequence shown here is derived from an EMBL/GenBank/DDBJ whole genome shotgun (WGS) entry which is preliminary data.</text>
</comment>
<name>A0A314U9I9_PRUYE</name>
<keyword evidence="1" id="KW-0812">Transmembrane</keyword>
<keyword evidence="1" id="KW-1133">Transmembrane helix</keyword>
<keyword evidence="3" id="KW-1185">Reference proteome</keyword>
<feature type="transmembrane region" description="Helical" evidence="1">
    <location>
        <begin position="30"/>
        <end position="51"/>
    </location>
</feature>
<organism evidence="2 3">
    <name type="scientific">Prunus yedoensis var. nudiflora</name>
    <dbReference type="NCBI Taxonomy" id="2094558"/>
    <lineage>
        <taxon>Eukaryota</taxon>
        <taxon>Viridiplantae</taxon>
        <taxon>Streptophyta</taxon>
        <taxon>Embryophyta</taxon>
        <taxon>Tracheophyta</taxon>
        <taxon>Spermatophyta</taxon>
        <taxon>Magnoliopsida</taxon>
        <taxon>eudicotyledons</taxon>
        <taxon>Gunneridae</taxon>
        <taxon>Pentapetalae</taxon>
        <taxon>rosids</taxon>
        <taxon>fabids</taxon>
        <taxon>Rosales</taxon>
        <taxon>Rosaceae</taxon>
        <taxon>Amygdaloideae</taxon>
        <taxon>Amygdaleae</taxon>
        <taxon>Prunus</taxon>
    </lineage>
</organism>
<gene>
    <name evidence="2" type="ORF">Pyn_01502</name>
</gene>
<dbReference type="EMBL" id="PJQY01003841">
    <property type="protein sequence ID" value="PQM34003.1"/>
    <property type="molecule type" value="Genomic_DNA"/>
</dbReference>